<dbReference type="InterPro" id="IPR048350">
    <property type="entry name" value="S-Me-THD-like_C"/>
</dbReference>
<dbReference type="Gene3D" id="2.40.390.10">
    <property type="entry name" value="CV3147-like"/>
    <property type="match status" value="1"/>
</dbReference>
<feature type="domain" description="S-Me-THD-like C-terminal" evidence="2">
    <location>
        <begin position="167"/>
        <end position="361"/>
    </location>
</feature>
<organism evidence="3 4">
    <name type="scientific">Paraburkholderia agricolaris</name>
    <dbReference type="NCBI Taxonomy" id="2152888"/>
    <lineage>
        <taxon>Bacteria</taxon>
        <taxon>Pseudomonadati</taxon>
        <taxon>Pseudomonadota</taxon>
        <taxon>Betaproteobacteria</taxon>
        <taxon>Burkholderiales</taxon>
        <taxon>Burkholderiaceae</taxon>
        <taxon>Paraburkholderia</taxon>
    </lineage>
</organism>
<protein>
    <submittedName>
        <fullName evidence="3">DUF917 domain-containing protein</fullName>
    </submittedName>
</protein>
<dbReference type="Proteomes" id="UP001629249">
    <property type="component" value="Unassembled WGS sequence"/>
</dbReference>
<name>A0ABW8ZX17_9BURK</name>
<dbReference type="Pfam" id="PF20906">
    <property type="entry name" value="S-Me-THD_C"/>
    <property type="match status" value="1"/>
</dbReference>
<dbReference type="SUPFAM" id="SSF160991">
    <property type="entry name" value="CV3147-like"/>
    <property type="match status" value="1"/>
</dbReference>
<sequence length="365" mass="38827">MTIIKDIESSQDTARGAVLLGTGGGGDPYVGELFLRKQLAAGKYPRIVSVDDLADDAFVVTVAGIGAPTVLVEHLLSEAALTSLLGEAEGFYKRTIDALICAEIGGANAMLPLAVGAITGIPVVDGDGIGRAFPHLEMTTFSINGCSASPGILADDLGNLATIHAIDNRATNVMVRALTGALGACLYGVLYPMTGAEIKRVAVRGTVTQALEIGREIRLARERSPDPVSDVVRFLDELEEERCSKLLFQGKVIDVTHETRDGFHWGQVTVESLGGSRDTLTIQVQNEFIAARLGERVLATVPDLICVLDSETAEPMTAEMLRYGARIAVIALSASPALCTPRALEVVGPRQFGLDMDWQPLDRMQ</sequence>
<dbReference type="RefSeq" id="WP_408330418.1">
    <property type="nucleotide sequence ID" value="NZ_JAQQFH010000015.1"/>
</dbReference>
<dbReference type="Gene3D" id="3.40.1610.10">
    <property type="entry name" value="CV3147-like domain"/>
    <property type="match status" value="1"/>
</dbReference>
<dbReference type="InterPro" id="IPR027479">
    <property type="entry name" value="S-Me-THD_N_sf"/>
</dbReference>
<dbReference type="Pfam" id="PF06032">
    <property type="entry name" value="S-Me-THD_N"/>
    <property type="match status" value="1"/>
</dbReference>
<evidence type="ECO:0000313" key="4">
    <source>
        <dbReference type="Proteomes" id="UP001629249"/>
    </source>
</evidence>
<comment type="caution">
    <text evidence="3">The sequence shown here is derived from an EMBL/GenBank/DDBJ whole genome shotgun (WGS) entry which is preliminary data.</text>
</comment>
<dbReference type="InterPro" id="IPR010318">
    <property type="entry name" value="S-Me-THD_N"/>
</dbReference>
<dbReference type="InterPro" id="IPR024071">
    <property type="entry name" value="S-Me-THD_C_sf"/>
</dbReference>
<keyword evidence="4" id="KW-1185">Reference proteome</keyword>
<reference evidence="3 4" key="1">
    <citation type="journal article" date="2024" name="Chem. Sci.">
        <title>Discovery of megapolipeptins by genome mining of a Burkholderiales bacteria collection.</title>
        <authorList>
            <person name="Paulo B.S."/>
            <person name="Recchia M.J.J."/>
            <person name="Lee S."/>
            <person name="Fergusson C.H."/>
            <person name="Romanowski S.B."/>
            <person name="Hernandez A."/>
            <person name="Krull N."/>
            <person name="Liu D.Y."/>
            <person name="Cavanagh H."/>
            <person name="Bos A."/>
            <person name="Gray C.A."/>
            <person name="Murphy B.T."/>
            <person name="Linington R.G."/>
            <person name="Eustaquio A.S."/>
        </authorList>
    </citation>
    <scope>NUCLEOTIDE SEQUENCE [LARGE SCALE GENOMIC DNA]</scope>
    <source>
        <strain evidence="3 4">RL16-012-BIC-B</strain>
    </source>
</reference>
<gene>
    <name evidence="3" type="ORF">PQR66_26950</name>
</gene>
<feature type="domain" description="S-Me-THD N-terminal" evidence="1">
    <location>
        <begin position="12"/>
        <end position="163"/>
    </location>
</feature>
<dbReference type="EMBL" id="JAQQFN010000023">
    <property type="protein sequence ID" value="MFL9886709.1"/>
    <property type="molecule type" value="Genomic_DNA"/>
</dbReference>
<accession>A0ABW8ZX17</accession>
<evidence type="ECO:0000259" key="2">
    <source>
        <dbReference type="Pfam" id="PF20906"/>
    </source>
</evidence>
<evidence type="ECO:0000259" key="1">
    <source>
        <dbReference type="Pfam" id="PF06032"/>
    </source>
</evidence>
<proteinExistence type="predicted"/>
<evidence type="ECO:0000313" key="3">
    <source>
        <dbReference type="EMBL" id="MFL9886709.1"/>
    </source>
</evidence>